<dbReference type="PROSITE" id="PS51278">
    <property type="entry name" value="GATASE_TYPE_2"/>
    <property type="match status" value="1"/>
</dbReference>
<feature type="domain" description="Glutamine amidotransferase type-2" evidence="7">
    <location>
        <begin position="2"/>
        <end position="120"/>
    </location>
</feature>
<evidence type="ECO:0000256" key="2">
    <source>
        <dbReference type="ARBA" id="ARBA00012916"/>
    </source>
</evidence>
<dbReference type="PANTHER" id="PTHR10937:SF0">
    <property type="entry name" value="GLUTAMINE--FRUCTOSE-6-PHOSPHATE TRANSAMINASE (ISOMERIZING)"/>
    <property type="match status" value="1"/>
</dbReference>
<organism evidence="8 9">
    <name type="scientific">Arcanobacterium hippocoleae</name>
    <dbReference type="NCBI Taxonomy" id="149017"/>
    <lineage>
        <taxon>Bacteria</taxon>
        <taxon>Bacillati</taxon>
        <taxon>Actinomycetota</taxon>
        <taxon>Actinomycetes</taxon>
        <taxon>Actinomycetales</taxon>
        <taxon>Actinomycetaceae</taxon>
        <taxon>Arcanobacterium</taxon>
    </lineage>
</organism>
<evidence type="ECO:0000256" key="4">
    <source>
        <dbReference type="ARBA" id="ARBA00022576"/>
    </source>
</evidence>
<evidence type="ECO:0000256" key="5">
    <source>
        <dbReference type="ARBA" id="ARBA00022679"/>
    </source>
</evidence>
<keyword evidence="5" id="KW-0808">Transferase</keyword>
<keyword evidence="6" id="KW-0315">Glutamine amidotransferase</keyword>
<sequence length="120" mass="12979">MCGIVGYIGSENTTDQLKRPDEGFAPAIQAVLAGLEQLEYRGYDSAGIAVNTGEEIQMRKKTGHVANLTAEIIANPLPVNAFAAIGHTRWATHGAPSERISHVILQRLLLLNKRIAFGSR</sequence>
<dbReference type="RefSeq" id="WP_309957294.1">
    <property type="nucleotide sequence ID" value="NZ_JAVDUJ010000001.1"/>
</dbReference>
<evidence type="ECO:0000259" key="7">
    <source>
        <dbReference type="PROSITE" id="PS51278"/>
    </source>
</evidence>
<proteinExistence type="predicted"/>
<evidence type="ECO:0000313" key="8">
    <source>
        <dbReference type="EMBL" id="MDR6940087.1"/>
    </source>
</evidence>
<evidence type="ECO:0000313" key="9">
    <source>
        <dbReference type="Proteomes" id="UP001266099"/>
    </source>
</evidence>
<dbReference type="EMBL" id="JAVDUJ010000001">
    <property type="protein sequence ID" value="MDR6940087.1"/>
    <property type="molecule type" value="Genomic_DNA"/>
</dbReference>
<reference evidence="8 9" key="1">
    <citation type="submission" date="2023-07" db="EMBL/GenBank/DDBJ databases">
        <title>Sequencing the genomes of 1000 actinobacteria strains.</title>
        <authorList>
            <person name="Klenk H.-P."/>
        </authorList>
    </citation>
    <scope>NUCLEOTIDE SEQUENCE [LARGE SCALE GENOMIC DNA]</scope>
    <source>
        <strain evidence="8 9">DSM 15539</strain>
    </source>
</reference>
<dbReference type="SUPFAM" id="SSF56235">
    <property type="entry name" value="N-terminal nucleophile aminohydrolases (Ntn hydrolases)"/>
    <property type="match status" value="1"/>
</dbReference>
<dbReference type="Proteomes" id="UP001266099">
    <property type="component" value="Unassembled WGS sequence"/>
</dbReference>
<evidence type="ECO:0000256" key="3">
    <source>
        <dbReference type="ARBA" id="ARBA00016090"/>
    </source>
</evidence>
<keyword evidence="9" id="KW-1185">Reference proteome</keyword>
<accession>A0ABU1T3X8</accession>
<evidence type="ECO:0000256" key="6">
    <source>
        <dbReference type="ARBA" id="ARBA00022962"/>
    </source>
</evidence>
<dbReference type="PANTHER" id="PTHR10937">
    <property type="entry name" value="GLUCOSAMINE--FRUCTOSE-6-PHOSPHATE AMINOTRANSFERASE, ISOMERIZING"/>
    <property type="match status" value="1"/>
</dbReference>
<dbReference type="InterPro" id="IPR029055">
    <property type="entry name" value="Ntn_hydrolases_N"/>
</dbReference>
<keyword evidence="4" id="KW-0032">Aminotransferase</keyword>
<comment type="caution">
    <text evidence="8">The sequence shown here is derived from an EMBL/GenBank/DDBJ whole genome shotgun (WGS) entry which is preliminary data.</text>
</comment>
<dbReference type="Gene3D" id="3.60.20.10">
    <property type="entry name" value="Glutamine Phosphoribosylpyrophosphate, subunit 1, domain 1"/>
    <property type="match status" value="1"/>
</dbReference>
<evidence type="ECO:0000256" key="1">
    <source>
        <dbReference type="ARBA" id="ARBA00001031"/>
    </source>
</evidence>
<protein>
    <recommendedName>
        <fullName evidence="3">Glutamine--fructose-6-phosphate aminotransferase [isomerizing]</fullName>
        <ecNumber evidence="2">2.6.1.16</ecNumber>
    </recommendedName>
</protein>
<dbReference type="InterPro" id="IPR017932">
    <property type="entry name" value="GATase_2_dom"/>
</dbReference>
<dbReference type="EC" id="2.6.1.16" evidence="2"/>
<comment type="catalytic activity">
    <reaction evidence="1">
        <text>D-fructose 6-phosphate + L-glutamine = D-glucosamine 6-phosphate + L-glutamate</text>
        <dbReference type="Rhea" id="RHEA:13237"/>
        <dbReference type="ChEBI" id="CHEBI:29985"/>
        <dbReference type="ChEBI" id="CHEBI:58359"/>
        <dbReference type="ChEBI" id="CHEBI:58725"/>
        <dbReference type="ChEBI" id="CHEBI:61527"/>
        <dbReference type="EC" id="2.6.1.16"/>
    </reaction>
</comment>
<name>A0ABU1T3X8_9ACTO</name>
<gene>
    <name evidence="8" type="ORF">J2S36_001630</name>
</gene>